<accession>A0A484MZR1</accession>
<name>A0A484MZR1_9ASTE</name>
<proteinExistence type="predicted"/>
<keyword evidence="2" id="KW-1185">Reference proteome</keyword>
<evidence type="ECO:0000313" key="2">
    <source>
        <dbReference type="Proteomes" id="UP000595140"/>
    </source>
</evidence>
<dbReference type="EMBL" id="OOIL02005264">
    <property type="protein sequence ID" value="VFQ94280.1"/>
    <property type="molecule type" value="Genomic_DNA"/>
</dbReference>
<organism evidence="1 2">
    <name type="scientific">Cuscuta campestris</name>
    <dbReference type="NCBI Taxonomy" id="132261"/>
    <lineage>
        <taxon>Eukaryota</taxon>
        <taxon>Viridiplantae</taxon>
        <taxon>Streptophyta</taxon>
        <taxon>Embryophyta</taxon>
        <taxon>Tracheophyta</taxon>
        <taxon>Spermatophyta</taxon>
        <taxon>Magnoliopsida</taxon>
        <taxon>eudicotyledons</taxon>
        <taxon>Gunneridae</taxon>
        <taxon>Pentapetalae</taxon>
        <taxon>asterids</taxon>
        <taxon>lamiids</taxon>
        <taxon>Solanales</taxon>
        <taxon>Convolvulaceae</taxon>
        <taxon>Cuscuteae</taxon>
        <taxon>Cuscuta</taxon>
        <taxon>Cuscuta subgen. Grammica</taxon>
        <taxon>Cuscuta sect. Cleistogrammica</taxon>
    </lineage>
</organism>
<dbReference type="Proteomes" id="UP000595140">
    <property type="component" value="Unassembled WGS sequence"/>
</dbReference>
<dbReference type="AlphaFoldDB" id="A0A484MZR1"/>
<reference evidence="1 2" key="1">
    <citation type="submission" date="2018-04" db="EMBL/GenBank/DDBJ databases">
        <authorList>
            <person name="Vogel A."/>
        </authorList>
    </citation>
    <scope>NUCLEOTIDE SEQUENCE [LARGE SCALE GENOMIC DNA]</scope>
</reference>
<gene>
    <name evidence="1" type="ORF">CCAM_LOCUS36056</name>
</gene>
<protein>
    <submittedName>
        <fullName evidence="1">Uncharacterized protein</fullName>
    </submittedName>
</protein>
<evidence type="ECO:0000313" key="1">
    <source>
        <dbReference type="EMBL" id="VFQ94280.1"/>
    </source>
</evidence>
<sequence>MGIVKAYQHAMEEGLSYEEFRAKEFGKVMNDDPPADMPFSFQPDDSISSQKNGVPPTNMSRPFLPWDCTETLKVIQKTLQVLQRDQAAYRTNLLDNYDYVSATLSESTCLLVACVHFVVHLRTGVSL</sequence>